<reference evidence="2" key="1">
    <citation type="submission" date="2016-09" db="EMBL/GenBank/DDBJ databases">
        <title>Complete Genome Sequence of Brevibacterium linens SMQ-1335.</title>
        <authorList>
            <person name="de Melo A.G."/>
            <person name="Labrie S.J."/>
            <person name="Dumaresq J."/>
            <person name="Roberts R.J."/>
            <person name="Tremblay D.M."/>
            <person name="Moineau S."/>
        </authorList>
    </citation>
    <scope>NUCLEOTIDE SEQUENCE [LARGE SCALE GENOMIC DNA]</scope>
    <source>
        <strain evidence="2">SMQ-1335</strain>
    </source>
</reference>
<proteinExistence type="predicted"/>
<accession>A0A1D7W8T7</accession>
<protein>
    <submittedName>
        <fullName evidence="1">Uncharacterized protein</fullName>
    </submittedName>
</protein>
<dbReference type="AlphaFoldDB" id="A0A1D7W8T7"/>
<name>A0A1D7W8T7_BREAU</name>
<organism evidence="1 2">
    <name type="scientific">Brevibacterium aurantiacum</name>
    <dbReference type="NCBI Taxonomy" id="273384"/>
    <lineage>
        <taxon>Bacteria</taxon>
        <taxon>Bacillati</taxon>
        <taxon>Actinomycetota</taxon>
        <taxon>Actinomycetes</taxon>
        <taxon>Micrococcales</taxon>
        <taxon>Brevibacteriaceae</taxon>
        <taxon>Brevibacterium</taxon>
    </lineage>
</organism>
<sequence>MQTTMKRAARWAVNQAKSVPILHEIRTASMTKIRIRLPQA</sequence>
<evidence type="ECO:0000313" key="2">
    <source>
        <dbReference type="Proteomes" id="UP000094793"/>
    </source>
</evidence>
<dbReference type="Proteomes" id="UP000094793">
    <property type="component" value="Chromosome"/>
</dbReference>
<dbReference type="EMBL" id="CP017150">
    <property type="protein sequence ID" value="AOP55463.1"/>
    <property type="molecule type" value="Genomic_DNA"/>
</dbReference>
<gene>
    <name evidence="1" type="ORF">BLSMQ_3765</name>
</gene>
<dbReference type="KEGG" id="blin:BLSMQ_3765"/>
<evidence type="ECO:0000313" key="1">
    <source>
        <dbReference type="EMBL" id="AOP55463.1"/>
    </source>
</evidence>